<dbReference type="PRINTS" id="PR00724">
    <property type="entry name" value="CRBOXYPTASEC"/>
</dbReference>
<keyword evidence="4" id="KW-0121">Carboxypeptidase</keyword>
<keyword evidence="12" id="KW-0472">Membrane</keyword>
<evidence type="ECO:0000256" key="4">
    <source>
        <dbReference type="ARBA" id="ARBA00022645"/>
    </source>
</evidence>
<name>A0ABR4BET0_9LECA</name>
<comment type="function">
    <text evidence="14">Protease with a carboxypeptidase B-like function involved in the C-terminal processing of the lysine and arginine residues from protein precursors. Promotes cell fusion and is involved in the programmed cell death.</text>
</comment>
<accession>A0ABR4BET0</accession>
<evidence type="ECO:0000313" key="19">
    <source>
        <dbReference type="EMBL" id="KAL2055521.1"/>
    </source>
</evidence>
<reference evidence="19 20" key="1">
    <citation type="submission" date="2024-09" db="EMBL/GenBank/DDBJ databases">
        <title>Rethinking Asexuality: The Enigmatic Case of Functional Sexual Genes in Lepraria (Stereocaulaceae).</title>
        <authorList>
            <person name="Doellman M."/>
            <person name="Sun Y."/>
            <person name="Barcenas-Pena A."/>
            <person name="Lumbsch H.T."/>
            <person name="Grewe F."/>
        </authorList>
    </citation>
    <scope>NUCLEOTIDE SEQUENCE [LARGE SCALE GENOMIC DNA]</scope>
    <source>
        <strain evidence="19 20">Grewe 0041</strain>
    </source>
</reference>
<evidence type="ECO:0000256" key="16">
    <source>
        <dbReference type="ARBA" id="ARBA00040403"/>
    </source>
</evidence>
<keyword evidence="13" id="KW-0325">Glycoprotein</keyword>
<dbReference type="EMBL" id="JBHFEH010000011">
    <property type="protein sequence ID" value="KAL2055521.1"/>
    <property type="molecule type" value="Genomic_DNA"/>
</dbReference>
<evidence type="ECO:0000256" key="17">
    <source>
        <dbReference type="ARBA" id="ARBA00040628"/>
    </source>
</evidence>
<evidence type="ECO:0000256" key="7">
    <source>
        <dbReference type="ARBA" id="ARBA00022703"/>
    </source>
</evidence>
<comment type="subcellular location">
    <subcellularLocation>
        <location evidence="2">Golgi apparatus</location>
        <location evidence="2">trans-Golgi network membrane</location>
        <topology evidence="2">Single-pass type I membrane protein</topology>
    </subcellularLocation>
</comment>
<evidence type="ECO:0000256" key="11">
    <source>
        <dbReference type="ARBA" id="ARBA00023034"/>
    </source>
</evidence>
<dbReference type="EC" id="3.4.16.6" evidence="15"/>
<evidence type="ECO:0000256" key="3">
    <source>
        <dbReference type="ARBA" id="ARBA00009431"/>
    </source>
</evidence>
<dbReference type="InterPro" id="IPR029058">
    <property type="entry name" value="AB_hydrolase_fold"/>
</dbReference>
<evidence type="ECO:0000256" key="6">
    <source>
        <dbReference type="ARBA" id="ARBA00022692"/>
    </source>
</evidence>
<keyword evidence="8" id="KW-0732">Signal</keyword>
<proteinExistence type="inferred from homology"/>
<evidence type="ECO:0000256" key="1">
    <source>
        <dbReference type="ARBA" id="ARBA00001003"/>
    </source>
</evidence>
<dbReference type="Proteomes" id="UP001590951">
    <property type="component" value="Unassembled WGS sequence"/>
</dbReference>
<evidence type="ECO:0000256" key="5">
    <source>
        <dbReference type="ARBA" id="ARBA00022670"/>
    </source>
</evidence>
<evidence type="ECO:0000256" key="14">
    <source>
        <dbReference type="ARBA" id="ARBA00037042"/>
    </source>
</evidence>
<keyword evidence="7" id="KW-0053">Apoptosis</keyword>
<evidence type="ECO:0000256" key="18">
    <source>
        <dbReference type="ARBA" id="ARBA00042717"/>
    </source>
</evidence>
<keyword evidence="20" id="KW-1185">Reference proteome</keyword>
<dbReference type="Gene3D" id="3.40.50.1820">
    <property type="entry name" value="alpha/beta hydrolase"/>
    <property type="match status" value="1"/>
</dbReference>
<dbReference type="SUPFAM" id="SSF53474">
    <property type="entry name" value="alpha/beta-Hydrolases"/>
    <property type="match status" value="1"/>
</dbReference>
<evidence type="ECO:0000256" key="9">
    <source>
        <dbReference type="ARBA" id="ARBA00022801"/>
    </source>
</evidence>
<keyword evidence="10" id="KW-1133">Transmembrane helix</keyword>
<evidence type="ECO:0000256" key="10">
    <source>
        <dbReference type="ARBA" id="ARBA00022989"/>
    </source>
</evidence>
<keyword evidence="5" id="KW-0645">Protease</keyword>
<protein>
    <recommendedName>
        <fullName evidence="17">Pheromone-processing carboxypeptidase KEX1</fullName>
        <ecNumber evidence="15">3.4.16.6</ecNumber>
    </recommendedName>
    <alternativeName>
        <fullName evidence="18">Carboxypeptidase D</fullName>
    </alternativeName>
    <alternativeName>
        <fullName evidence="16">Pheromone-processing carboxypeptidase kex1</fullName>
    </alternativeName>
</protein>
<gene>
    <name evidence="19" type="ORF">ABVK25_004329</name>
</gene>
<evidence type="ECO:0000256" key="12">
    <source>
        <dbReference type="ARBA" id="ARBA00023136"/>
    </source>
</evidence>
<evidence type="ECO:0000256" key="13">
    <source>
        <dbReference type="ARBA" id="ARBA00023180"/>
    </source>
</evidence>
<evidence type="ECO:0000256" key="8">
    <source>
        <dbReference type="ARBA" id="ARBA00022729"/>
    </source>
</evidence>
<evidence type="ECO:0000256" key="15">
    <source>
        <dbReference type="ARBA" id="ARBA00038895"/>
    </source>
</evidence>
<keyword evidence="11" id="KW-0333">Golgi apparatus</keyword>
<sequence>MDPNATVPSPNPHSWTKLANILYIDQPVGTGYSGGGDRATLNVQVTQDFEIWLKAFYDVFPRLRSKNTYIMGESYSGIFIPYFTQAILANNNSLSVNLSAIPIGDSAFGNLAALSETVTISYMNQQNQILGITQDVLDVFDQAHQRRGFVDVLQQVTYPLYGKNEIPGGPEGESFRLKRLQRDFSEDGCVPDSNTPALFEFVNKQLQWRMCYCNNNTVLDTLSWEYVEPPAYWITPAILEAGIGIHIYSGDYDFLPNHLGTELAIQNMTWCGKQGLQAAPNNTFLVDGKNLGNWGAEVSSSAFQPCPSLLIINILGARHAVPHDQPAAAFAFIRDFVVGTIRVFLENRRWQNVVLE</sequence>
<evidence type="ECO:0000313" key="20">
    <source>
        <dbReference type="Proteomes" id="UP001590951"/>
    </source>
</evidence>
<dbReference type="InterPro" id="IPR001563">
    <property type="entry name" value="Peptidase_S10"/>
</dbReference>
<keyword evidence="9" id="KW-0378">Hydrolase</keyword>
<comment type="similarity">
    <text evidence="3">Belongs to the peptidase S10 family.</text>
</comment>
<dbReference type="PANTHER" id="PTHR11802">
    <property type="entry name" value="SERINE PROTEASE FAMILY S10 SERINE CARBOXYPEPTIDASE"/>
    <property type="match status" value="1"/>
</dbReference>
<keyword evidence="6" id="KW-0812">Transmembrane</keyword>
<dbReference type="Pfam" id="PF00450">
    <property type="entry name" value="Peptidase_S10"/>
    <property type="match status" value="2"/>
</dbReference>
<comment type="caution">
    <text evidence="19">The sequence shown here is derived from an EMBL/GenBank/DDBJ whole genome shotgun (WGS) entry which is preliminary data.</text>
</comment>
<comment type="catalytic activity">
    <reaction evidence="1">
        <text>Preferential release of a C-terminal arginine or lysine residue.</text>
        <dbReference type="EC" id="3.4.16.6"/>
    </reaction>
</comment>
<evidence type="ECO:0000256" key="2">
    <source>
        <dbReference type="ARBA" id="ARBA00004393"/>
    </source>
</evidence>
<dbReference type="PANTHER" id="PTHR11802:SF190">
    <property type="entry name" value="PHEROMONE-PROCESSING CARBOXYPEPTIDASE KEX1"/>
    <property type="match status" value="1"/>
</dbReference>
<organism evidence="19 20">
    <name type="scientific">Lepraria finkii</name>
    <dbReference type="NCBI Taxonomy" id="1340010"/>
    <lineage>
        <taxon>Eukaryota</taxon>
        <taxon>Fungi</taxon>
        <taxon>Dikarya</taxon>
        <taxon>Ascomycota</taxon>
        <taxon>Pezizomycotina</taxon>
        <taxon>Lecanoromycetes</taxon>
        <taxon>OSLEUM clade</taxon>
        <taxon>Lecanoromycetidae</taxon>
        <taxon>Lecanorales</taxon>
        <taxon>Lecanorineae</taxon>
        <taxon>Stereocaulaceae</taxon>
        <taxon>Lepraria</taxon>
    </lineage>
</organism>